<evidence type="ECO:0000256" key="2">
    <source>
        <dbReference type="ARBA" id="ARBA00022692"/>
    </source>
</evidence>
<evidence type="ECO:0000313" key="8">
    <source>
        <dbReference type="Proteomes" id="UP001387364"/>
    </source>
</evidence>
<organism evidence="7 8">
    <name type="scientific">Bacillus kandeliae</name>
    <dbReference type="NCBI Taxonomy" id="3129297"/>
    <lineage>
        <taxon>Bacteria</taxon>
        <taxon>Bacillati</taxon>
        <taxon>Bacillota</taxon>
        <taxon>Bacilli</taxon>
        <taxon>Bacillales</taxon>
        <taxon>Bacillaceae</taxon>
        <taxon>Bacillus</taxon>
    </lineage>
</organism>
<dbReference type="InterPro" id="IPR010445">
    <property type="entry name" value="LapA_dom"/>
</dbReference>
<keyword evidence="1" id="KW-1003">Cell membrane</keyword>
<gene>
    <name evidence="7" type="ORF">WDJ61_12920</name>
</gene>
<dbReference type="PANTHER" id="PTHR41335">
    <property type="entry name" value="MEMBRANE PROTEIN-RELATED"/>
    <property type="match status" value="1"/>
</dbReference>
<evidence type="ECO:0000256" key="1">
    <source>
        <dbReference type="ARBA" id="ARBA00022475"/>
    </source>
</evidence>
<name>A0ABZ2N3G2_9BACI</name>
<keyword evidence="4 5" id="KW-0472">Membrane</keyword>
<keyword evidence="3 5" id="KW-1133">Transmembrane helix</keyword>
<accession>A0ABZ2N3G2</accession>
<proteinExistence type="predicted"/>
<sequence length="97" mass="10838">MKVQFNLLLGVVFALIISIFAVINVEPVTVNYLFGQADWPLVLVILFSVLMGGVVSASLSVFRTVSLKKQNRVLIHEIEELKKEQTASYTKNSIKKT</sequence>
<dbReference type="EMBL" id="CP147404">
    <property type="protein sequence ID" value="WXB92151.1"/>
    <property type="molecule type" value="Genomic_DNA"/>
</dbReference>
<evidence type="ECO:0000256" key="3">
    <source>
        <dbReference type="ARBA" id="ARBA00022989"/>
    </source>
</evidence>
<dbReference type="PANTHER" id="PTHR41335:SF1">
    <property type="entry name" value="MEMBRANE PROTEIN"/>
    <property type="match status" value="1"/>
</dbReference>
<feature type="transmembrane region" description="Helical" evidence="5">
    <location>
        <begin position="7"/>
        <end position="25"/>
    </location>
</feature>
<dbReference type="Proteomes" id="UP001387364">
    <property type="component" value="Chromosome"/>
</dbReference>
<evidence type="ECO:0000256" key="5">
    <source>
        <dbReference type="SAM" id="Phobius"/>
    </source>
</evidence>
<evidence type="ECO:0000256" key="4">
    <source>
        <dbReference type="ARBA" id="ARBA00023136"/>
    </source>
</evidence>
<keyword evidence="8" id="KW-1185">Reference proteome</keyword>
<reference evidence="7 8" key="1">
    <citation type="submission" date="2024-02" db="EMBL/GenBank/DDBJ databases">
        <title>Seven novel Bacillus-like species.</title>
        <authorList>
            <person name="Liu G."/>
        </authorList>
    </citation>
    <scope>NUCLEOTIDE SEQUENCE [LARGE SCALE GENOMIC DNA]</scope>
    <source>
        <strain evidence="7 8">FJAT-52991</strain>
    </source>
</reference>
<keyword evidence="2 5" id="KW-0812">Transmembrane</keyword>
<dbReference type="RefSeq" id="WP_338750358.1">
    <property type="nucleotide sequence ID" value="NZ_CP147404.1"/>
</dbReference>
<feature type="transmembrane region" description="Helical" evidence="5">
    <location>
        <begin position="37"/>
        <end position="62"/>
    </location>
</feature>
<dbReference type="Pfam" id="PF06305">
    <property type="entry name" value="LapA_dom"/>
    <property type="match status" value="1"/>
</dbReference>
<feature type="domain" description="Lipopolysaccharide assembly protein A" evidence="6">
    <location>
        <begin position="24"/>
        <end position="85"/>
    </location>
</feature>
<evidence type="ECO:0000259" key="6">
    <source>
        <dbReference type="Pfam" id="PF06305"/>
    </source>
</evidence>
<evidence type="ECO:0000313" key="7">
    <source>
        <dbReference type="EMBL" id="WXB92151.1"/>
    </source>
</evidence>
<protein>
    <submittedName>
        <fullName evidence="7">Lipopolysaccharide assembly protein LapA domain-containing protein</fullName>
    </submittedName>
</protein>